<dbReference type="AlphaFoldDB" id="A0AAW5EG27"/>
<keyword evidence="1" id="KW-0328">Glycosyltransferase</keyword>
<evidence type="ECO:0000313" key="1">
    <source>
        <dbReference type="EMBL" id="MCH3851248.1"/>
    </source>
</evidence>
<evidence type="ECO:0000313" key="2">
    <source>
        <dbReference type="Proteomes" id="UP001199644"/>
    </source>
</evidence>
<proteinExistence type="predicted"/>
<comment type="caution">
    <text evidence="1">The sequence shown here is derived from an EMBL/GenBank/DDBJ whole genome shotgun (WGS) entry which is preliminary data.</text>
</comment>
<dbReference type="GO" id="GO:0016757">
    <property type="term" value="F:glycosyltransferase activity"/>
    <property type="evidence" value="ECO:0007669"/>
    <property type="project" value="UniProtKB-KW"/>
</dbReference>
<dbReference type="Gene3D" id="3.40.50.2000">
    <property type="entry name" value="Glycogen Phosphorylase B"/>
    <property type="match status" value="1"/>
</dbReference>
<sequence>MIEKRILFLTIVSPFPKNQGNRINIFSIIKFLVKNNFIVDLVMLGECLKEDIEKYFDYKVNVYTTNINYSNIQLECRKRESIKNAFFSFLSNNEEYRPWIKEMFNVSNSFHPFELIISDDMINKTEQLLKKYNYYSIFCSYLFTMKITQELKHLISSPIILITHDAHSKLNELAFEYGINTSYRACTPEIEAEILNMADKVLAITSKERDYFQSIGVYKKIIVSEFSCYEDYRNYKVKTSNFNKKSIFYCASNNPSNKMGLDNFLYRVWPSLIHLVPGIRMIICGNICDTLHVNYKNIELRGEINHDQMLEIMSMSTIGINPVYFGTGLKIKSVEFMSIGLPFVSFEEGASGLEEFDRRAFLISKNWIDFGKKIVSLLNSKDKWLAMSKNARKIAQNRFIDSVVFKDVL</sequence>
<keyword evidence="1" id="KW-0808">Transferase</keyword>
<dbReference type="EMBL" id="JAJUOL010000005">
    <property type="protein sequence ID" value="MCH3851248.1"/>
    <property type="molecule type" value="Genomic_DNA"/>
</dbReference>
<gene>
    <name evidence="1" type="ORF">LZC39_03800</name>
</gene>
<dbReference type="RefSeq" id="WP_002880412.1">
    <property type="nucleotide sequence ID" value="NZ_CAXXAO010000005.1"/>
</dbReference>
<organism evidence="1 2">
    <name type="scientific">Campylobacter jejuni</name>
    <dbReference type="NCBI Taxonomy" id="197"/>
    <lineage>
        <taxon>Bacteria</taxon>
        <taxon>Pseudomonadati</taxon>
        <taxon>Campylobacterota</taxon>
        <taxon>Epsilonproteobacteria</taxon>
        <taxon>Campylobacterales</taxon>
        <taxon>Campylobacteraceae</taxon>
        <taxon>Campylobacter</taxon>
    </lineage>
</organism>
<protein>
    <submittedName>
        <fullName evidence="1">Glycosyltransferase</fullName>
        <ecNumber evidence="1">2.4.-.-</ecNumber>
    </submittedName>
</protein>
<dbReference type="EC" id="2.4.-.-" evidence="1"/>
<reference evidence="1" key="1">
    <citation type="submission" date="2021-12" db="EMBL/GenBank/DDBJ databases">
        <title>Prevalence of phenicol resistance gene fexA in Campylobacter isolated from poultry supply chain.</title>
        <authorList>
            <person name="Tang B."/>
            <person name="Zheng X."/>
            <person name="Lin J."/>
            <person name="Lin R."/>
            <person name="Yang H."/>
            <person name="Shen Z."/>
            <person name="Xia F."/>
        </authorList>
    </citation>
    <scope>NUCLEOTIDE SEQUENCE</scope>
    <source>
        <strain evidence="1">CJHN2011004</strain>
    </source>
</reference>
<dbReference type="SUPFAM" id="SSF53756">
    <property type="entry name" value="UDP-Glycosyltransferase/glycogen phosphorylase"/>
    <property type="match status" value="1"/>
</dbReference>
<dbReference type="Pfam" id="PF13692">
    <property type="entry name" value="Glyco_trans_1_4"/>
    <property type="match status" value="1"/>
</dbReference>
<dbReference type="Proteomes" id="UP001199644">
    <property type="component" value="Unassembled WGS sequence"/>
</dbReference>
<name>A0AAW5EG27_CAMJU</name>
<accession>A0AAW5EG27</accession>